<evidence type="ECO:0000313" key="3">
    <source>
        <dbReference type="EMBL" id="QTH21244.1"/>
    </source>
</evidence>
<dbReference type="Gene3D" id="3.40.50.850">
    <property type="entry name" value="Isochorismatase-like"/>
    <property type="match status" value="1"/>
</dbReference>
<dbReference type="PANTHER" id="PTHR43540:SF6">
    <property type="entry name" value="ISOCHORISMATASE-LIKE DOMAIN-CONTAINING PROTEIN"/>
    <property type="match status" value="1"/>
</dbReference>
<feature type="domain" description="Isochorismatase-like" evidence="2">
    <location>
        <begin position="32"/>
        <end position="218"/>
    </location>
</feature>
<organism evidence="3 4">
    <name type="scientific">Rhizorhabdus wittichii</name>
    <dbReference type="NCBI Taxonomy" id="160791"/>
    <lineage>
        <taxon>Bacteria</taxon>
        <taxon>Pseudomonadati</taxon>
        <taxon>Pseudomonadota</taxon>
        <taxon>Alphaproteobacteria</taxon>
        <taxon>Sphingomonadales</taxon>
        <taxon>Sphingomonadaceae</taxon>
        <taxon>Rhizorhabdus</taxon>
    </lineage>
</organism>
<dbReference type="Proteomes" id="UP000664914">
    <property type="component" value="Chromosome"/>
</dbReference>
<gene>
    <name evidence="3" type="ORF">HRJ34_23475</name>
</gene>
<dbReference type="GO" id="GO:0016787">
    <property type="term" value="F:hydrolase activity"/>
    <property type="evidence" value="ECO:0007669"/>
    <property type="project" value="UniProtKB-KW"/>
</dbReference>
<accession>A0A975D254</accession>
<evidence type="ECO:0000256" key="1">
    <source>
        <dbReference type="ARBA" id="ARBA00022801"/>
    </source>
</evidence>
<reference evidence="3" key="1">
    <citation type="submission" date="2020-07" db="EMBL/GenBank/DDBJ databases">
        <authorList>
            <person name="Camacho E."/>
        </authorList>
    </citation>
    <scope>NUCLEOTIDE SEQUENCE</scope>
    <source>
        <strain evidence="3">MPO218</strain>
    </source>
</reference>
<dbReference type="AlphaFoldDB" id="A0A975D254"/>
<dbReference type="Pfam" id="PF00857">
    <property type="entry name" value="Isochorismatase"/>
    <property type="match status" value="1"/>
</dbReference>
<dbReference type="InterPro" id="IPR000868">
    <property type="entry name" value="Isochorismatase-like_dom"/>
</dbReference>
<dbReference type="EMBL" id="CP059319">
    <property type="protein sequence ID" value="QTH21244.1"/>
    <property type="molecule type" value="Genomic_DNA"/>
</dbReference>
<evidence type="ECO:0000313" key="4">
    <source>
        <dbReference type="Proteomes" id="UP000664914"/>
    </source>
</evidence>
<evidence type="ECO:0000259" key="2">
    <source>
        <dbReference type="Pfam" id="PF00857"/>
    </source>
</evidence>
<dbReference type="PANTHER" id="PTHR43540">
    <property type="entry name" value="PEROXYUREIDOACRYLATE/UREIDOACRYLATE AMIDOHYDROLASE-RELATED"/>
    <property type="match status" value="1"/>
</dbReference>
<dbReference type="InterPro" id="IPR050272">
    <property type="entry name" value="Isochorismatase-like_hydrls"/>
</dbReference>
<reference evidence="3" key="2">
    <citation type="submission" date="2021-04" db="EMBL/GenBank/DDBJ databases">
        <title>Isolation and genomic analysis of the ibuprofen-degrading bacterium Sphingomonas strain MPO218.</title>
        <authorList>
            <person name="Aulestia M."/>
            <person name="Flores A."/>
            <person name="Mangas E.L."/>
            <person name="Perez-Pulido A.J."/>
            <person name="Santero E."/>
            <person name="Camacho E.M."/>
        </authorList>
    </citation>
    <scope>NUCLEOTIDE SEQUENCE</scope>
    <source>
        <strain evidence="3">MPO218</strain>
    </source>
</reference>
<dbReference type="SUPFAM" id="SSF52499">
    <property type="entry name" value="Isochorismatase-like hydrolases"/>
    <property type="match status" value="1"/>
</dbReference>
<name>A0A975D254_9SPHN</name>
<dbReference type="CDD" id="cd00431">
    <property type="entry name" value="cysteine_hydrolases"/>
    <property type="match status" value="1"/>
</dbReference>
<protein>
    <submittedName>
        <fullName evidence="3">Cysteine hydrolase</fullName>
    </submittedName>
</protein>
<dbReference type="InterPro" id="IPR036380">
    <property type="entry name" value="Isochorismatase-like_sf"/>
</dbReference>
<proteinExistence type="predicted"/>
<sequence>MHDVQIRQEIVDRVMARRGKLHWFEQFDPARTALIVIDMQNTFCEPGSPAEVAVSRSIVPNINRLAGELRGRGGRVVWVLHANSHWGDRTDWELFFNNVVSDDVKLRTAASLAPGKQQVWSGLVTAPDDITIIKNRYSALIQGSSSLERVLRNLGIDTVLIAGTKTNVCCEATGRDAMMLDFRTVIVSDCCAALSDDEHRATLETFIQQFGDVLSSDEVVRRMR</sequence>
<keyword evidence="1 3" id="KW-0378">Hydrolase</keyword>